<protein>
    <submittedName>
        <fullName evidence="2">Uncharacterized protein</fullName>
    </submittedName>
</protein>
<feature type="region of interest" description="Disordered" evidence="1">
    <location>
        <begin position="67"/>
        <end position="87"/>
    </location>
</feature>
<dbReference type="OrthoDB" id="5850502at2759"/>
<organism evidence="3">
    <name type="scientific">Caenorhabditis remanei</name>
    <name type="common">Caenorhabditis vulgaris</name>
    <dbReference type="NCBI Taxonomy" id="31234"/>
    <lineage>
        <taxon>Eukaryota</taxon>
        <taxon>Metazoa</taxon>
        <taxon>Ecdysozoa</taxon>
        <taxon>Nematoda</taxon>
        <taxon>Chromadorea</taxon>
        <taxon>Rhabditida</taxon>
        <taxon>Rhabditina</taxon>
        <taxon>Rhabditomorpha</taxon>
        <taxon>Rhabditoidea</taxon>
        <taxon>Rhabditidae</taxon>
        <taxon>Peloderinae</taxon>
        <taxon>Caenorhabditis</taxon>
    </lineage>
</organism>
<proteinExistence type="predicted"/>
<feature type="region of interest" description="Disordered" evidence="1">
    <location>
        <begin position="1"/>
        <end position="40"/>
    </location>
</feature>
<sequence length="107" mass="11315">MGDDSSQDNTGTPPSGGVPTAGNPQQPASAIRNKVDVPPGFGRRVSSVEVVKNAMPPTKKASVVIFETPDTPKAESGNGLEDRHRNISTASVGDSEFFFAFKKNDLR</sequence>
<dbReference type="STRING" id="31234.E3M770"/>
<dbReference type="HOGENOM" id="CLU_1908517_0_0_1"/>
<reference evidence="2" key="1">
    <citation type="submission" date="2007-07" db="EMBL/GenBank/DDBJ databases">
        <title>PCAP assembly of the Caenorhabditis remanei genome.</title>
        <authorList>
            <consortium name="The Caenorhabditis remanei Sequencing Consortium"/>
            <person name="Wilson R.K."/>
        </authorList>
    </citation>
    <scope>NUCLEOTIDE SEQUENCE [LARGE SCALE GENOMIC DNA]</scope>
    <source>
        <strain evidence="2">PB4641</strain>
    </source>
</reference>
<evidence type="ECO:0000313" key="3">
    <source>
        <dbReference type="Proteomes" id="UP000008281"/>
    </source>
</evidence>
<evidence type="ECO:0000256" key="1">
    <source>
        <dbReference type="SAM" id="MobiDB-lite"/>
    </source>
</evidence>
<dbReference type="InParanoid" id="E3M770"/>
<dbReference type="AlphaFoldDB" id="E3M770"/>
<name>E3M770_CAERE</name>
<dbReference type="OMA" id="EFFFAFK"/>
<accession>E3M770</accession>
<evidence type="ECO:0000313" key="2">
    <source>
        <dbReference type="EMBL" id="EFO93773.1"/>
    </source>
</evidence>
<dbReference type="EMBL" id="DS268427">
    <property type="protein sequence ID" value="EFO93773.1"/>
    <property type="molecule type" value="Genomic_DNA"/>
</dbReference>
<dbReference type="eggNOG" id="ENOG502TIC1">
    <property type="taxonomic scope" value="Eukaryota"/>
</dbReference>
<gene>
    <name evidence="2" type="ORF">CRE_12491</name>
</gene>
<keyword evidence="3" id="KW-1185">Reference proteome</keyword>
<dbReference type="Proteomes" id="UP000008281">
    <property type="component" value="Unassembled WGS sequence"/>
</dbReference>